<dbReference type="Proteomes" id="UP001523216">
    <property type="component" value="Unassembled WGS sequence"/>
</dbReference>
<dbReference type="InterPro" id="IPR037523">
    <property type="entry name" value="VOC_core"/>
</dbReference>
<keyword evidence="3" id="KW-1185">Reference proteome</keyword>
<dbReference type="SUPFAM" id="SSF54593">
    <property type="entry name" value="Glyoxalase/Bleomycin resistance protein/Dihydroxybiphenyl dioxygenase"/>
    <property type="match status" value="1"/>
</dbReference>
<dbReference type="Gene3D" id="3.10.180.10">
    <property type="entry name" value="2,3-Dihydroxybiphenyl 1,2-Dioxygenase, domain 1"/>
    <property type="match status" value="1"/>
</dbReference>
<dbReference type="RefSeq" id="WP_251800987.1">
    <property type="nucleotide sequence ID" value="NZ_JAMQOL010000038.1"/>
</dbReference>
<sequence length="115" mass="11800">MAAPFVWFDLTSSGDDVRDFYTRLFGWTIGPGRGDYQGFATDGEQPWAGLLPADAASAGRWIPYVVVDDLDAAAKQAIGLGGSIVRDRTVGPAGAAIVVTDPGGAAVALFTPAAG</sequence>
<dbReference type="InterPro" id="IPR052164">
    <property type="entry name" value="Anthracycline_SecMetBiosynth"/>
</dbReference>
<evidence type="ECO:0000259" key="1">
    <source>
        <dbReference type="PROSITE" id="PS51819"/>
    </source>
</evidence>
<name>A0ABT0Y574_9ACTN</name>
<dbReference type="InterPro" id="IPR029068">
    <property type="entry name" value="Glyas_Bleomycin-R_OHBP_Dase"/>
</dbReference>
<accession>A0ABT0Y574</accession>
<dbReference type="EMBL" id="JAMQOL010000038">
    <property type="protein sequence ID" value="MCM4081190.1"/>
    <property type="molecule type" value="Genomic_DNA"/>
</dbReference>
<feature type="domain" description="VOC" evidence="1">
    <location>
        <begin position="1"/>
        <end position="112"/>
    </location>
</feature>
<dbReference type="PROSITE" id="PS51819">
    <property type="entry name" value="VOC"/>
    <property type="match status" value="1"/>
</dbReference>
<evidence type="ECO:0000313" key="2">
    <source>
        <dbReference type="EMBL" id="MCM4081190.1"/>
    </source>
</evidence>
<organism evidence="2 3">
    <name type="scientific">Paractinoplanes hotanensis</name>
    <dbReference type="NCBI Taxonomy" id="2906497"/>
    <lineage>
        <taxon>Bacteria</taxon>
        <taxon>Bacillati</taxon>
        <taxon>Actinomycetota</taxon>
        <taxon>Actinomycetes</taxon>
        <taxon>Micromonosporales</taxon>
        <taxon>Micromonosporaceae</taxon>
        <taxon>Paractinoplanes</taxon>
    </lineage>
</organism>
<dbReference type="InterPro" id="IPR041581">
    <property type="entry name" value="Glyoxalase_6"/>
</dbReference>
<protein>
    <submittedName>
        <fullName evidence="2">VOC family protein</fullName>
    </submittedName>
</protein>
<evidence type="ECO:0000313" key="3">
    <source>
        <dbReference type="Proteomes" id="UP001523216"/>
    </source>
</evidence>
<comment type="caution">
    <text evidence="2">The sequence shown here is derived from an EMBL/GenBank/DDBJ whole genome shotgun (WGS) entry which is preliminary data.</text>
</comment>
<proteinExistence type="predicted"/>
<dbReference type="PANTHER" id="PTHR33993:SF14">
    <property type="entry name" value="GB|AAF24581.1"/>
    <property type="match status" value="1"/>
</dbReference>
<gene>
    <name evidence="2" type="ORF">LXN57_26810</name>
</gene>
<dbReference type="PANTHER" id="PTHR33993">
    <property type="entry name" value="GLYOXALASE-RELATED"/>
    <property type="match status" value="1"/>
</dbReference>
<reference evidence="2 3" key="1">
    <citation type="submission" date="2022-06" db="EMBL/GenBank/DDBJ databases">
        <title>Actinoplanes abujensis sp. nov., isolated from Nigerian arid soil.</title>
        <authorList>
            <person name="Ding P."/>
        </authorList>
    </citation>
    <scope>NUCLEOTIDE SEQUENCE [LARGE SCALE GENOMIC DNA]</scope>
    <source>
        <strain evidence="3">TRM88002</strain>
    </source>
</reference>
<dbReference type="Pfam" id="PF18029">
    <property type="entry name" value="Glyoxalase_6"/>
    <property type="match status" value="1"/>
</dbReference>